<dbReference type="EMBL" id="SNRY01001874">
    <property type="protein sequence ID" value="KAA6328103.1"/>
    <property type="molecule type" value="Genomic_DNA"/>
</dbReference>
<proteinExistence type="predicted"/>
<accession>A0A5J4R695</accession>
<gene>
    <name evidence="1" type="ORF">EZS27_022962</name>
</gene>
<evidence type="ECO:0000313" key="1">
    <source>
        <dbReference type="EMBL" id="KAA6328103.1"/>
    </source>
</evidence>
<protein>
    <submittedName>
        <fullName evidence="1">Uncharacterized protein</fullName>
    </submittedName>
</protein>
<sequence>VSFGGVDQYHLTDKVIAMLHVKKNVKRIDAIVGKEYQENTNHSSLPDVFFHRSVSAQEVVDIFLNSDLTVLSASTICLEALSCRTFIAAGYYIDNQIELYNYMLQKKLILGLGCLLELEFSNINNIKYSKINFSIIDNIVNITNHYVECFKFL</sequence>
<feature type="non-terminal residue" evidence="1">
    <location>
        <position position="1"/>
    </location>
</feature>
<name>A0A5J4R695_9ZZZZ</name>
<dbReference type="AlphaFoldDB" id="A0A5J4R695"/>
<comment type="caution">
    <text evidence="1">The sequence shown here is derived from an EMBL/GenBank/DDBJ whole genome shotgun (WGS) entry which is preliminary data.</text>
</comment>
<organism evidence="1">
    <name type="scientific">termite gut metagenome</name>
    <dbReference type="NCBI Taxonomy" id="433724"/>
    <lineage>
        <taxon>unclassified sequences</taxon>
        <taxon>metagenomes</taxon>
        <taxon>organismal metagenomes</taxon>
    </lineage>
</organism>
<reference evidence="1" key="1">
    <citation type="submission" date="2019-03" db="EMBL/GenBank/DDBJ databases">
        <title>Single cell metagenomics reveals metabolic interactions within the superorganism composed of flagellate Streblomastix strix and complex community of Bacteroidetes bacteria on its surface.</title>
        <authorList>
            <person name="Treitli S.C."/>
            <person name="Kolisko M."/>
            <person name="Husnik F."/>
            <person name="Keeling P."/>
            <person name="Hampl V."/>
        </authorList>
    </citation>
    <scope>NUCLEOTIDE SEQUENCE</scope>
    <source>
        <strain evidence="1">STM</strain>
    </source>
</reference>
<dbReference type="Gene3D" id="3.40.50.2000">
    <property type="entry name" value="Glycogen Phosphorylase B"/>
    <property type="match status" value="1"/>
</dbReference>